<dbReference type="InterPro" id="IPR025734">
    <property type="entry name" value="EspG"/>
</dbReference>
<accession>A0A846W8D8</accession>
<dbReference type="AlphaFoldDB" id="A0A846W8D8"/>
<comment type="similarity">
    <text evidence="2">Belongs to the EspG family.</text>
</comment>
<proteinExistence type="inferred from homology"/>
<evidence type="ECO:0000256" key="1">
    <source>
        <dbReference type="ARBA" id="ARBA00004496"/>
    </source>
</evidence>
<organism evidence="5 6">
    <name type="scientific">Nocardia coubleae</name>
    <dbReference type="NCBI Taxonomy" id="356147"/>
    <lineage>
        <taxon>Bacteria</taxon>
        <taxon>Bacillati</taxon>
        <taxon>Actinomycetota</taxon>
        <taxon>Actinomycetes</taxon>
        <taxon>Mycobacteriales</taxon>
        <taxon>Nocardiaceae</taxon>
        <taxon>Nocardia</taxon>
    </lineage>
</organism>
<keyword evidence="4" id="KW-0143">Chaperone</keyword>
<evidence type="ECO:0000256" key="3">
    <source>
        <dbReference type="ARBA" id="ARBA00022490"/>
    </source>
</evidence>
<evidence type="ECO:0000256" key="2">
    <source>
        <dbReference type="ARBA" id="ARBA00006411"/>
    </source>
</evidence>
<reference evidence="5 6" key="1">
    <citation type="submission" date="2020-04" db="EMBL/GenBank/DDBJ databases">
        <title>MicrobeNet Type strains.</title>
        <authorList>
            <person name="Nicholson A.C."/>
        </authorList>
    </citation>
    <scope>NUCLEOTIDE SEQUENCE [LARGE SCALE GENOMIC DNA]</scope>
    <source>
        <strain evidence="5 6">DSM 44960</strain>
    </source>
</reference>
<dbReference type="Proteomes" id="UP000572007">
    <property type="component" value="Unassembled WGS sequence"/>
</dbReference>
<evidence type="ECO:0000313" key="6">
    <source>
        <dbReference type="Proteomes" id="UP000572007"/>
    </source>
</evidence>
<evidence type="ECO:0000313" key="5">
    <source>
        <dbReference type="EMBL" id="NKX88708.1"/>
    </source>
</evidence>
<comment type="subcellular location">
    <subcellularLocation>
        <location evidence="1">Cytoplasm</location>
    </subcellularLocation>
</comment>
<keyword evidence="3" id="KW-0963">Cytoplasm</keyword>
<name>A0A846W8D8_9NOCA</name>
<keyword evidence="6" id="KW-1185">Reference proteome</keyword>
<protein>
    <submittedName>
        <fullName evidence="5">ESX secretion-associated protein EspG</fullName>
    </submittedName>
</protein>
<dbReference type="EMBL" id="JAAXOM010000004">
    <property type="protein sequence ID" value="NKX88708.1"/>
    <property type="molecule type" value="Genomic_DNA"/>
</dbReference>
<sequence>MTTLTNDALLAVAERLGVQTLPLVLGVGPRQDTFDAWRAARDAAVAELTATGIFDAYGDVEPELAAAVHTLAQPDAELVARGYGEDNRRRICLARRGTGHAAAVYTGSTYDITTSTIDGTERELTRLLLAALPSCAPAEAASVSVLADDLAARLDAAETTSDYVDAMYALGIDAHQATVLGAVFGSCHGYTEIVAEVHHDGLTTRAPGAVAVYDTARGRVVVTPATAPDGQVWSTITPGTDHRLTQAVGALLEGLPGGRWQPD</sequence>
<dbReference type="RefSeq" id="WP_067641177.1">
    <property type="nucleotide sequence ID" value="NZ_JAAXOM010000004.1"/>
</dbReference>
<dbReference type="Pfam" id="PF14011">
    <property type="entry name" value="ESX-1_EspG"/>
    <property type="match status" value="1"/>
</dbReference>
<comment type="caution">
    <text evidence="5">The sequence shown here is derived from an EMBL/GenBank/DDBJ whole genome shotgun (WGS) entry which is preliminary data.</text>
</comment>
<gene>
    <name evidence="5" type="ORF">HGA10_15495</name>
</gene>
<evidence type="ECO:0000256" key="4">
    <source>
        <dbReference type="ARBA" id="ARBA00023186"/>
    </source>
</evidence>